<evidence type="ECO:0000313" key="3">
    <source>
        <dbReference type="Proteomes" id="UP000447355"/>
    </source>
</evidence>
<feature type="transmembrane region" description="Helical" evidence="1">
    <location>
        <begin position="53"/>
        <end position="75"/>
    </location>
</feature>
<organism evidence="2 3">
    <name type="scientific">Duganella vulcania</name>
    <dbReference type="NCBI Taxonomy" id="2692166"/>
    <lineage>
        <taxon>Bacteria</taxon>
        <taxon>Pseudomonadati</taxon>
        <taxon>Pseudomonadota</taxon>
        <taxon>Betaproteobacteria</taxon>
        <taxon>Burkholderiales</taxon>
        <taxon>Oxalobacteraceae</taxon>
        <taxon>Telluria group</taxon>
        <taxon>Duganella</taxon>
    </lineage>
</organism>
<evidence type="ECO:0000313" key="2">
    <source>
        <dbReference type="EMBL" id="MYM92527.1"/>
    </source>
</evidence>
<evidence type="ECO:0000256" key="1">
    <source>
        <dbReference type="SAM" id="Phobius"/>
    </source>
</evidence>
<gene>
    <name evidence="2" type="ORF">GTP90_01480</name>
</gene>
<name>A0A845GID2_9BURK</name>
<protein>
    <submittedName>
        <fullName evidence="2">Uncharacterized protein</fullName>
    </submittedName>
</protein>
<dbReference type="Proteomes" id="UP000447355">
    <property type="component" value="Unassembled WGS sequence"/>
</dbReference>
<accession>A0A845GID2</accession>
<dbReference type="EMBL" id="WWCX01000001">
    <property type="protein sequence ID" value="MYM92527.1"/>
    <property type="molecule type" value="Genomic_DNA"/>
</dbReference>
<keyword evidence="1" id="KW-0472">Membrane</keyword>
<keyword evidence="1" id="KW-1133">Transmembrane helix</keyword>
<proteinExistence type="predicted"/>
<reference evidence="2" key="1">
    <citation type="submission" date="2019-12" db="EMBL/GenBank/DDBJ databases">
        <title>Novel species isolated from a subtropical stream in China.</title>
        <authorList>
            <person name="Lu H."/>
        </authorList>
    </citation>
    <scope>NUCLEOTIDE SEQUENCE [LARGE SCALE GENOMIC DNA]</scope>
    <source>
        <strain evidence="2">FT81W</strain>
    </source>
</reference>
<keyword evidence="1" id="KW-0812">Transmembrane</keyword>
<comment type="caution">
    <text evidence="2">The sequence shown here is derived from an EMBL/GenBank/DDBJ whole genome shotgun (WGS) entry which is preliminary data.</text>
</comment>
<sequence>MKVRVSNRIIVTQAVLSLLFLLLAAGLEALLLRWQGQPDTLEDMLCRIVRPMGLVLVPLSGMAQAFLTLTDPLAWRVVRTLRHKSQ</sequence>
<dbReference type="AlphaFoldDB" id="A0A845GID2"/>
<dbReference type="RefSeq" id="WP_161081791.1">
    <property type="nucleotide sequence ID" value="NZ_WWCX01000001.1"/>
</dbReference>